<gene>
    <name evidence="3" type="ORF">SVUK_LOCUS9987</name>
</gene>
<evidence type="ECO:0000313" key="4">
    <source>
        <dbReference type="Proteomes" id="UP000270094"/>
    </source>
</evidence>
<keyword evidence="4" id="KW-1185">Reference proteome</keyword>
<dbReference type="InterPro" id="IPR032453">
    <property type="entry name" value="PKNOX/Meis_N"/>
</dbReference>
<dbReference type="OrthoDB" id="5843225at2759"/>
<sequence>MSGNPGPSRRTVPMDDERKSKRLLEALTKAGATRANKKVQMFDIVPLLYTKVYANANAPGVSQRYDYQKPQVMQPFSTSICVDEASSSTSSQLAEVELIKCHPLMPVLELLCEKCGDATHTMHPRAFQMNDVCQVGMFMICYAYPYYQWECYFVCVYERENITSNNEVGLLSTVLL</sequence>
<name>A0A3P7J5D7_STRVU</name>
<evidence type="ECO:0000313" key="3">
    <source>
        <dbReference type="EMBL" id="VDM74989.1"/>
    </source>
</evidence>
<keyword evidence="1" id="KW-0539">Nucleus</keyword>
<feature type="domain" description="MEIS N-terminal" evidence="2">
    <location>
        <begin position="95"/>
        <end position="138"/>
    </location>
</feature>
<dbReference type="Pfam" id="PF16493">
    <property type="entry name" value="Meis_PKNOX_N"/>
    <property type="match status" value="1"/>
</dbReference>
<evidence type="ECO:0000256" key="1">
    <source>
        <dbReference type="ARBA" id="ARBA00023242"/>
    </source>
</evidence>
<dbReference type="EMBL" id="UYYB01094812">
    <property type="protein sequence ID" value="VDM74989.1"/>
    <property type="molecule type" value="Genomic_DNA"/>
</dbReference>
<reference evidence="3 4" key="1">
    <citation type="submission" date="2018-11" db="EMBL/GenBank/DDBJ databases">
        <authorList>
            <consortium name="Pathogen Informatics"/>
        </authorList>
    </citation>
    <scope>NUCLEOTIDE SEQUENCE [LARGE SCALE GENOMIC DNA]</scope>
</reference>
<proteinExistence type="predicted"/>
<protein>
    <recommendedName>
        <fullName evidence="2">MEIS N-terminal domain-containing protein</fullName>
    </recommendedName>
</protein>
<evidence type="ECO:0000259" key="2">
    <source>
        <dbReference type="Pfam" id="PF16493"/>
    </source>
</evidence>
<dbReference type="Proteomes" id="UP000270094">
    <property type="component" value="Unassembled WGS sequence"/>
</dbReference>
<dbReference type="AlphaFoldDB" id="A0A3P7J5D7"/>
<accession>A0A3P7J5D7</accession>
<organism evidence="3 4">
    <name type="scientific">Strongylus vulgaris</name>
    <name type="common">Blood worm</name>
    <dbReference type="NCBI Taxonomy" id="40348"/>
    <lineage>
        <taxon>Eukaryota</taxon>
        <taxon>Metazoa</taxon>
        <taxon>Ecdysozoa</taxon>
        <taxon>Nematoda</taxon>
        <taxon>Chromadorea</taxon>
        <taxon>Rhabditida</taxon>
        <taxon>Rhabditina</taxon>
        <taxon>Rhabditomorpha</taxon>
        <taxon>Strongyloidea</taxon>
        <taxon>Strongylidae</taxon>
        <taxon>Strongylus</taxon>
    </lineage>
</organism>